<protein>
    <submittedName>
        <fullName evidence="1">Uncharacterized protein</fullName>
    </submittedName>
</protein>
<dbReference type="AlphaFoldDB" id="A0A1L5PCT9"/>
<organism evidence="1 2">
    <name type="scientific">Rhizobium etli 8C-3</name>
    <dbReference type="NCBI Taxonomy" id="538025"/>
    <lineage>
        <taxon>Bacteria</taxon>
        <taxon>Pseudomonadati</taxon>
        <taxon>Pseudomonadota</taxon>
        <taxon>Alphaproteobacteria</taxon>
        <taxon>Hyphomicrobiales</taxon>
        <taxon>Rhizobiaceae</taxon>
        <taxon>Rhizobium/Agrobacterium group</taxon>
        <taxon>Rhizobium</taxon>
    </lineage>
</organism>
<keyword evidence="1" id="KW-0614">Plasmid</keyword>
<geneLocation type="plasmid" evidence="2">
    <name>prsp8c3c</name>
</geneLocation>
<dbReference type="Proteomes" id="UP000185109">
    <property type="component" value="Plasmid pRsp8C3c"/>
</dbReference>
<reference evidence="1 2" key="1">
    <citation type="submission" date="2016-09" db="EMBL/GenBank/DDBJ databases">
        <title>The complete genome sequences of Rhizobium gallicum, symbiovars gallicum and phaseoli, symbionts associated to common bean (Phaseolus vulgaris).</title>
        <authorList>
            <person name="Bustos P."/>
            <person name="Santamaria R.I."/>
            <person name="Perez-Carrascal O.M."/>
            <person name="Juarez S."/>
            <person name="Lozano L."/>
            <person name="Martinez-Flores I."/>
            <person name="Martinez-Romero E."/>
            <person name="Cevallos M."/>
            <person name="Romero D."/>
            <person name="Davila G."/>
            <person name="Gonzalez V."/>
        </authorList>
    </citation>
    <scope>NUCLEOTIDE SEQUENCE [LARGE SCALE GENOMIC DNA]</scope>
    <source>
        <strain evidence="1 2">8C-3</strain>
        <plasmid evidence="2">Plasmid prsp8c3c</plasmid>
    </source>
</reference>
<evidence type="ECO:0000313" key="2">
    <source>
        <dbReference type="Proteomes" id="UP000185109"/>
    </source>
</evidence>
<dbReference type="EMBL" id="CP017244">
    <property type="protein sequence ID" value="APO77880.1"/>
    <property type="molecule type" value="Genomic_DNA"/>
</dbReference>
<sequence length="58" mass="6156">MRLLSPFKRSMGLCYGAGTVLPMKGHVTPHVLFGAVHQGASFGTFGPVSSATLPRMPR</sequence>
<proteinExistence type="predicted"/>
<evidence type="ECO:0000313" key="1">
    <source>
        <dbReference type="EMBL" id="APO77880.1"/>
    </source>
</evidence>
<gene>
    <name evidence="1" type="ORF">AM571_PC00135</name>
</gene>
<accession>A0A1L5PCT9</accession>
<name>A0A1L5PCT9_RHIET</name>